<dbReference type="STRING" id="6239.C03E10.5.1"/>
<dbReference type="InParanoid" id="O17562"/>
<feature type="compositionally biased region" description="Acidic residues" evidence="1">
    <location>
        <begin position="48"/>
        <end position="58"/>
    </location>
</feature>
<dbReference type="KEGG" id="cel:CELE_C03E10.5"/>
<gene>
    <name evidence="4 6" type="primary">clec-223</name>
    <name evidence="6" type="ORF">C03E10.5</name>
    <name evidence="4" type="ORF">CELE_C03E10.5</name>
</gene>
<dbReference type="InterPro" id="IPR016186">
    <property type="entry name" value="C-type_lectin-like/link_sf"/>
</dbReference>
<dbReference type="RefSeq" id="NP_505863.2">
    <property type="nucleotide sequence ID" value="NM_073462.5"/>
</dbReference>
<dbReference type="AGR" id="WB:WBGene00007282"/>
<dbReference type="PeptideAtlas" id="O17562"/>
<dbReference type="WormBase" id="C03E10.5">
    <property type="protein sequence ID" value="CE41608"/>
    <property type="gene ID" value="WBGene00007282"/>
    <property type="gene designation" value="clec-223"/>
</dbReference>
<reference evidence="4 5" key="1">
    <citation type="journal article" date="1998" name="Science">
        <title>Genome sequence of the nematode C. elegans: a platform for investigating biology.</title>
        <authorList>
            <consortium name="The C. elegans sequencing consortium"/>
            <person name="Sulson J.E."/>
            <person name="Waterston R."/>
        </authorList>
    </citation>
    <scope>NUCLEOTIDE SEQUENCE [LARGE SCALE GENOMIC DNA]</scope>
    <source>
        <strain evidence="4 5">Bristol N2</strain>
    </source>
</reference>
<feature type="region of interest" description="Disordered" evidence="1">
    <location>
        <begin position="44"/>
        <end position="368"/>
    </location>
</feature>
<dbReference type="InterPro" id="IPR001304">
    <property type="entry name" value="C-type_lectin-like"/>
</dbReference>
<dbReference type="FunCoup" id="O17562">
    <property type="interactions" value="46"/>
</dbReference>
<keyword evidence="7" id="KW-1267">Proteomics identification</keyword>
<feature type="domain" description="C-type lectin" evidence="3">
    <location>
        <begin position="378"/>
        <end position="552"/>
    </location>
</feature>
<dbReference type="OMA" id="ECKTRIC"/>
<dbReference type="OrthoDB" id="5875031at2759"/>
<feature type="domain" description="C-type lectin" evidence="3">
    <location>
        <begin position="640"/>
        <end position="805"/>
    </location>
</feature>
<dbReference type="AlphaFoldDB" id="O17562"/>
<keyword evidence="2" id="KW-0732">Signal</keyword>
<dbReference type="SUPFAM" id="SSF56436">
    <property type="entry name" value="C-type lectin-like"/>
    <property type="match status" value="3"/>
</dbReference>
<feature type="region of interest" description="Disordered" evidence="1">
    <location>
        <begin position="588"/>
        <end position="632"/>
    </location>
</feature>
<feature type="compositionally biased region" description="Low complexity" evidence="1">
    <location>
        <begin position="94"/>
        <end position="368"/>
    </location>
</feature>
<proteinExistence type="evidence at protein level"/>
<evidence type="ECO:0000313" key="6">
    <source>
        <dbReference type="WormBase" id="C03E10.5"/>
    </source>
</evidence>
<evidence type="ECO:0000256" key="2">
    <source>
        <dbReference type="SAM" id="SignalP"/>
    </source>
</evidence>
<dbReference type="PANTHER" id="PTHR23124">
    <property type="entry name" value="C-TYPE LECTIN DOMAIN-CONTAINING PROTEIN-RELATED-RELATED"/>
    <property type="match status" value="1"/>
</dbReference>
<feature type="signal peptide" evidence="2">
    <location>
        <begin position="1"/>
        <end position="19"/>
    </location>
</feature>
<organism evidence="4 5">
    <name type="scientific">Caenorhabditis elegans</name>
    <dbReference type="NCBI Taxonomy" id="6239"/>
    <lineage>
        <taxon>Eukaryota</taxon>
        <taxon>Metazoa</taxon>
        <taxon>Ecdysozoa</taxon>
        <taxon>Nematoda</taxon>
        <taxon>Chromadorea</taxon>
        <taxon>Rhabditida</taxon>
        <taxon>Rhabditina</taxon>
        <taxon>Rhabditomorpha</taxon>
        <taxon>Rhabditoidea</taxon>
        <taxon>Rhabditidae</taxon>
        <taxon>Peloderinae</taxon>
        <taxon>Caenorhabditis</taxon>
    </lineage>
</organism>
<dbReference type="Bgee" id="WBGene00007282">
    <property type="expression patterns" value="Expressed in gonad and 4 other cell types or tissues"/>
</dbReference>
<evidence type="ECO:0000313" key="4">
    <source>
        <dbReference type="EMBL" id="CAB03824.2"/>
    </source>
</evidence>
<dbReference type="UCSC" id="C03E10.5">
    <property type="organism name" value="c. elegans"/>
</dbReference>
<evidence type="ECO:0000259" key="3">
    <source>
        <dbReference type="SMART" id="SM00034"/>
    </source>
</evidence>
<evidence type="ECO:0007829" key="7">
    <source>
        <dbReference type="PeptideAtlas" id="O17562"/>
    </source>
</evidence>
<feature type="compositionally biased region" description="Pro residues" evidence="1">
    <location>
        <begin position="62"/>
        <end position="90"/>
    </location>
</feature>
<dbReference type="EMBL" id="BX284605">
    <property type="protein sequence ID" value="CAB03824.2"/>
    <property type="molecule type" value="Genomic_DNA"/>
</dbReference>
<feature type="domain" description="C-type lectin" evidence="3">
    <location>
        <begin position="856"/>
        <end position="1011"/>
    </location>
</feature>
<dbReference type="eggNOG" id="KOG4297">
    <property type="taxonomic scope" value="Eukaryota"/>
</dbReference>
<dbReference type="CTD" id="179561"/>
<dbReference type="PANTHER" id="PTHR23124:SF151">
    <property type="entry name" value="C-TYPE LECTIN DOMAIN-CONTAINING PROTEIN"/>
    <property type="match status" value="1"/>
</dbReference>
<dbReference type="SMART" id="SM00034">
    <property type="entry name" value="CLECT"/>
    <property type="match status" value="3"/>
</dbReference>
<dbReference type="Gene3D" id="3.10.100.10">
    <property type="entry name" value="Mannose-Binding Protein A, subunit A"/>
    <property type="match status" value="2"/>
</dbReference>
<accession>O17562</accession>
<dbReference type="Proteomes" id="UP000001940">
    <property type="component" value="Chromosome V"/>
</dbReference>
<sequence length="1034" mass="109733">MPKLLVLFILSLYISPVESNFYKNYNKQYKPIYNYPPPPNVYYPPDYIYEDYSPEDDYYQGPPGPPGLEGPPGPNGPPGPDGPPGPPGPPAEKSTSTTTVSPTTESTAAPSTSTETPTTESTAAPSTSTETPTTESTAAPSTSTETPTTESTAAPSTSTETPTTESTAAPSTSTETPTTESTAAPSTSTETPTTESTAAPSTSTETPTTESTAAPSTSTETPTTESTAAPSTSTETPTTESTAAPSTSTETPTTESTAAPSTSTETPTTESTAAPSTSTETPTTESTAAPSTSTETPTTESTAAPSTSTETPTTESTAAPSTSTETPTTESTAAPSTSTETPTTESTAAPSTSTETPTTKTTIGSTSTISQSCIETECDDGWIKTLRGNNPQKTLCMKLFSHDTSSYDDASMYCYDSHQAFLTGPDSNDEYDKIMEQALNISDQVSDSQSMILIGLKRTTECTTDSGEQDQNSICRRPKGFIWQDGLGETSNTLINQHFNDDPGVETSPDHVRACTGIIIVKGATNNKNVYSLDCSNGEKSSGEKSKMVVCGKLGKCPATTPSTISTTSGASSSTASVSSTILSSTATTMVTSTPTTEKSSTTTTSTPTSEATSTTTAMITTTSGTTENPTTTDCPTKVCRYGFHPTIRNGKVWCIRVFFHFVLNYQDGSDYCWNYFHSTLSGPADENEYNVLLDQTKTDPSLVQSLTKYTKVFMVLGAQRTPACLYESSSAQCEKPSGYQWLDNVTDTTYAFTKFNEDQPDTSPEQPEGCVGVLVYTDPTKRDKELVWSLSCNDAQSAHQVVLKLVVCGHEGVCPEESTIPPPSTQSTTTMKSTTTATTSMSTTKKVCAKSDLKCANGWTSFNRTSTNPFCFKVISSYNQSYEQSEALCAASGGYLSGVENITEYQFAVELAKAAVDYSTSFNEKILVTIALKRKVICLQTDSTESCITFKAYEFVDDKTKYVAILQHYSLWADNQPVIISDQPHGCVGIMVTQSTSTSGDSKLFSTRCETGTQTYGMSNAAYCARVPDVCPP</sequence>
<evidence type="ECO:0000256" key="1">
    <source>
        <dbReference type="SAM" id="MobiDB-lite"/>
    </source>
</evidence>
<dbReference type="GeneID" id="179561"/>
<dbReference type="HOGENOM" id="CLU_003739_0_0_1"/>
<evidence type="ECO:0000313" key="5">
    <source>
        <dbReference type="Proteomes" id="UP000001940"/>
    </source>
</evidence>
<feature type="chain" id="PRO_5004157459" evidence="2">
    <location>
        <begin position="20"/>
        <end position="1034"/>
    </location>
</feature>
<name>O17562_CAEEL</name>
<protein>
    <submittedName>
        <fullName evidence="4">C-type lectin domain-containing protein</fullName>
    </submittedName>
</protein>
<dbReference type="PaxDb" id="6239-C03E10.5"/>
<keyword evidence="5" id="KW-1185">Reference proteome</keyword>
<dbReference type="InterPro" id="IPR016187">
    <property type="entry name" value="CTDL_fold"/>
</dbReference>